<dbReference type="AlphaFoldDB" id="A0ABD0LGV4"/>
<dbReference type="Pfam" id="PF02793">
    <property type="entry name" value="HRM"/>
    <property type="match status" value="1"/>
</dbReference>
<comment type="caution">
    <text evidence="3">The sequence shown here is derived from an EMBL/GenBank/DDBJ whole genome shotgun (WGS) entry which is preliminary data.</text>
</comment>
<name>A0ABD0LGV4_9CAEN</name>
<reference evidence="3 4" key="1">
    <citation type="journal article" date="2023" name="Sci. Data">
        <title>Genome assembly of the Korean intertidal mud-creeper Batillaria attramentaria.</title>
        <authorList>
            <person name="Patra A.K."/>
            <person name="Ho P.T."/>
            <person name="Jun S."/>
            <person name="Lee S.J."/>
            <person name="Kim Y."/>
            <person name="Won Y.J."/>
        </authorList>
    </citation>
    <scope>NUCLEOTIDE SEQUENCE [LARGE SCALE GENOMIC DNA]</scope>
    <source>
        <strain evidence="3">Wonlab-2016</strain>
    </source>
</reference>
<evidence type="ECO:0000313" key="4">
    <source>
        <dbReference type="Proteomes" id="UP001519460"/>
    </source>
</evidence>
<dbReference type="SUPFAM" id="SSF111418">
    <property type="entry name" value="Hormone receptor domain"/>
    <property type="match status" value="1"/>
</dbReference>
<dbReference type="InterPro" id="IPR017983">
    <property type="entry name" value="GPCR_2_secretin-like_CS"/>
</dbReference>
<keyword evidence="1" id="KW-0732">Signal</keyword>
<gene>
    <name evidence="3" type="ORF">BaRGS_00010302</name>
</gene>
<evidence type="ECO:0000256" key="1">
    <source>
        <dbReference type="SAM" id="SignalP"/>
    </source>
</evidence>
<sequence length="248" mass="26603">MDVCSIASSLLRSFALLRGTRRNTPLTKTMLVLILLLNLACMLSCQSTTDGAPDSESATSSEDKSGAVSLTSEFGKSSQAPPGGNLCRDRSGLFLQDAFKKWTCGMCFSYLYNGQVKTVAFHTRAHVMVVLNATGQPVSVLTPHVDDPAVVEAVCAEVEEAGEDCSRWTQCCRAAEACCERQLASETPSGTRTHDTDGGSSGAGAGGYCPRTWDGYSCWDDTESGSNARKMCPSYIEHSSQDGEYRFL</sequence>
<feature type="signal peptide" evidence="1">
    <location>
        <begin position="1"/>
        <end position="45"/>
    </location>
</feature>
<feature type="chain" id="PRO_5044755054" description="G-protein coupled receptors family 2 profile 1 domain-containing protein" evidence="1">
    <location>
        <begin position="46"/>
        <end position="248"/>
    </location>
</feature>
<dbReference type="InterPro" id="IPR001879">
    <property type="entry name" value="GPCR_2_extracellular_dom"/>
</dbReference>
<proteinExistence type="predicted"/>
<dbReference type="Proteomes" id="UP001519460">
    <property type="component" value="Unassembled WGS sequence"/>
</dbReference>
<dbReference type="Gene3D" id="4.10.1240.10">
    <property type="entry name" value="GPCR, family 2, extracellular hormone receptor domain"/>
    <property type="match status" value="1"/>
</dbReference>
<organism evidence="3 4">
    <name type="scientific">Batillaria attramentaria</name>
    <dbReference type="NCBI Taxonomy" id="370345"/>
    <lineage>
        <taxon>Eukaryota</taxon>
        <taxon>Metazoa</taxon>
        <taxon>Spiralia</taxon>
        <taxon>Lophotrochozoa</taxon>
        <taxon>Mollusca</taxon>
        <taxon>Gastropoda</taxon>
        <taxon>Caenogastropoda</taxon>
        <taxon>Sorbeoconcha</taxon>
        <taxon>Cerithioidea</taxon>
        <taxon>Batillariidae</taxon>
        <taxon>Batillaria</taxon>
    </lineage>
</organism>
<dbReference type="PROSITE" id="PS00649">
    <property type="entry name" value="G_PROTEIN_RECEP_F2_1"/>
    <property type="match status" value="1"/>
</dbReference>
<feature type="domain" description="G-protein coupled receptors family 2 profile 1" evidence="2">
    <location>
        <begin position="178"/>
        <end position="248"/>
    </location>
</feature>
<dbReference type="EMBL" id="JACVVK020000051">
    <property type="protein sequence ID" value="KAK7498348.1"/>
    <property type="molecule type" value="Genomic_DNA"/>
</dbReference>
<evidence type="ECO:0000259" key="2">
    <source>
        <dbReference type="PROSITE" id="PS50227"/>
    </source>
</evidence>
<protein>
    <recommendedName>
        <fullName evidence="2">G-protein coupled receptors family 2 profile 1 domain-containing protein</fullName>
    </recommendedName>
</protein>
<keyword evidence="4" id="KW-1185">Reference proteome</keyword>
<dbReference type="InterPro" id="IPR036445">
    <property type="entry name" value="GPCR_2_extracell_dom_sf"/>
</dbReference>
<accession>A0ABD0LGV4</accession>
<dbReference type="PROSITE" id="PS50227">
    <property type="entry name" value="G_PROTEIN_RECEP_F2_3"/>
    <property type="match status" value="1"/>
</dbReference>
<evidence type="ECO:0000313" key="3">
    <source>
        <dbReference type="EMBL" id="KAK7498348.1"/>
    </source>
</evidence>